<feature type="domain" description="PE" evidence="2">
    <location>
        <begin position="4"/>
        <end position="94"/>
    </location>
</feature>
<dbReference type="SUPFAM" id="SSF140459">
    <property type="entry name" value="PE/PPE dimer-like"/>
    <property type="match status" value="1"/>
</dbReference>
<evidence type="ECO:0000256" key="1">
    <source>
        <dbReference type="SAM" id="MobiDB-lite"/>
    </source>
</evidence>
<accession>A0A653F6N4</accession>
<organism evidence="3">
    <name type="scientific">Mycobacterium riyadhense</name>
    <dbReference type="NCBI Taxonomy" id="486698"/>
    <lineage>
        <taxon>Bacteria</taxon>
        <taxon>Bacillati</taxon>
        <taxon>Actinomycetota</taxon>
        <taxon>Actinomycetes</taxon>
        <taxon>Mycobacteriales</taxon>
        <taxon>Mycobacteriaceae</taxon>
        <taxon>Mycobacterium</taxon>
    </lineage>
</organism>
<feature type="region of interest" description="Disordered" evidence="1">
    <location>
        <begin position="119"/>
        <end position="152"/>
    </location>
</feature>
<feature type="compositionally biased region" description="Low complexity" evidence="1">
    <location>
        <begin position="119"/>
        <end position="129"/>
    </location>
</feature>
<evidence type="ECO:0000259" key="2">
    <source>
        <dbReference type="Pfam" id="PF00934"/>
    </source>
</evidence>
<dbReference type="GeneID" id="93492383"/>
<dbReference type="Gene3D" id="1.10.287.850">
    <property type="entry name" value="HP0062-like domain"/>
    <property type="match status" value="1"/>
</dbReference>
<dbReference type="InterPro" id="IPR000084">
    <property type="entry name" value="PE-PGRS_N"/>
</dbReference>
<proteinExistence type="predicted"/>
<sequence length="152" mass="14691">MPFVNAYPELVAAAASDLAVIGSAISTANAAAAIPTSGVLAPGADAVSAGIAALFGAHAQAYQVLSAQAVTVHDQIVQTLNAGANSYAAAEAANAAPLQAVQTAHHDLLVTRSDGPARAGLAAPASATPVPAPAPARPVVAPARPPGRRAPG</sequence>
<gene>
    <name evidence="3" type="ORF">BIN_B_05636</name>
</gene>
<evidence type="ECO:0000313" key="3">
    <source>
        <dbReference type="EMBL" id="VTP04656.1"/>
    </source>
</evidence>
<dbReference type="InterPro" id="IPR038332">
    <property type="entry name" value="PPE_sf"/>
</dbReference>
<dbReference type="OrthoDB" id="4753186at2"/>
<dbReference type="RefSeq" id="WP_085252357.1">
    <property type="nucleotide sequence ID" value="NZ_CAJMWJ010000001.1"/>
</dbReference>
<reference evidence="3" key="1">
    <citation type="submission" date="2019-05" db="EMBL/GenBank/DDBJ databases">
        <authorList>
            <person name="Naeem R."/>
            <person name="Antony C."/>
            <person name="Guan Q."/>
        </authorList>
    </citation>
    <scope>NUCLEOTIDE SEQUENCE</scope>
    <source>
        <strain evidence="3">2</strain>
    </source>
</reference>
<dbReference type="EMBL" id="LR589213">
    <property type="protein sequence ID" value="VTP04656.1"/>
    <property type="molecule type" value="Genomic_DNA"/>
</dbReference>
<dbReference type="Pfam" id="PF00934">
    <property type="entry name" value="PE"/>
    <property type="match status" value="1"/>
</dbReference>
<name>A0A653F6N4_9MYCO</name>
<protein>
    <submittedName>
        <fullName evidence="3">PE family protein</fullName>
    </submittedName>
</protein>
<dbReference type="AlphaFoldDB" id="A0A653F6N4"/>